<organism evidence="4 5">
    <name type="scientific">Paenibacillus sediminis</name>
    <dbReference type="NCBI Taxonomy" id="664909"/>
    <lineage>
        <taxon>Bacteria</taxon>
        <taxon>Bacillati</taxon>
        <taxon>Bacillota</taxon>
        <taxon>Bacilli</taxon>
        <taxon>Bacillales</taxon>
        <taxon>Paenibacillaceae</taxon>
        <taxon>Paenibacillus</taxon>
    </lineage>
</organism>
<dbReference type="EMBL" id="JAGGKP010000001">
    <property type="protein sequence ID" value="MBP1935624.1"/>
    <property type="molecule type" value="Genomic_DNA"/>
</dbReference>
<dbReference type="Gene3D" id="2.60.40.10">
    <property type="entry name" value="Immunoglobulins"/>
    <property type="match status" value="1"/>
</dbReference>
<feature type="region of interest" description="Disordered" evidence="1">
    <location>
        <begin position="26"/>
        <end position="101"/>
    </location>
</feature>
<feature type="signal peptide" evidence="2">
    <location>
        <begin position="1"/>
        <end position="24"/>
    </location>
</feature>
<evidence type="ECO:0000256" key="1">
    <source>
        <dbReference type="SAM" id="MobiDB-lite"/>
    </source>
</evidence>
<evidence type="ECO:0000256" key="2">
    <source>
        <dbReference type="SAM" id="SignalP"/>
    </source>
</evidence>
<comment type="caution">
    <text evidence="4">The sequence shown here is derived from an EMBL/GenBank/DDBJ whole genome shotgun (WGS) entry which is preliminary data.</text>
</comment>
<evidence type="ECO:0000313" key="4">
    <source>
        <dbReference type="EMBL" id="MBP1935624.1"/>
    </source>
</evidence>
<dbReference type="InterPro" id="IPR012854">
    <property type="entry name" value="Cu_amine_oxidase-like_N"/>
</dbReference>
<dbReference type="SUPFAM" id="SSF55383">
    <property type="entry name" value="Copper amine oxidase, domain N"/>
    <property type="match status" value="1"/>
</dbReference>
<dbReference type="Proteomes" id="UP001519273">
    <property type="component" value="Unassembled WGS sequence"/>
</dbReference>
<proteinExistence type="predicted"/>
<gene>
    <name evidence="4" type="ORF">J2Z20_000485</name>
</gene>
<evidence type="ECO:0000313" key="5">
    <source>
        <dbReference type="Proteomes" id="UP001519273"/>
    </source>
</evidence>
<evidence type="ECO:0000259" key="3">
    <source>
        <dbReference type="Pfam" id="PF07833"/>
    </source>
</evidence>
<dbReference type="Gene3D" id="3.30.457.10">
    <property type="entry name" value="Copper amine oxidase-like, N-terminal domain"/>
    <property type="match status" value="1"/>
</dbReference>
<sequence>MNLKKWLVVALVASQAAIALPVSADNAQQGTGDQSSVQQVPQNSTDQSMTGDSASNGAVNSLPANNDGSAANPQTSTPNESSSGSSEPSNQPATPDYSAMSAGPGQLVLMMNSNKMYQDGKLYLAGQPMTVKNGVSYIAIRAIVERVGLVLAYDSKTKETIITSGSNELRFKTNSNVYKVNGVSKPMKGASYQQKNTFMVPLTSITQALNIPYAVDQKAKKVILSLSTKPVATFTIQPVDIYAGQTQVMYQTSSSSPRGLAIVEERWEGREDIFQEPGPHVVTYSVRDSSGQWSDPFSITIDVKKPNEPPVAMFTTDKDTYKMGELVTITDQSTDDENAIISRDWLNNRLAFFTPGPVTIKLTVTDKHGASSYYEKTINITNETLYTEDDFNKIFTPIGAKYTFNGSSVPSMNKIQYTFDSEPRVLIRSNSPETVYSEGIVYKETAVGSTRFMIHHKNSTNKDMMMYVVATNRNSEAASLITDDIGFAGPSEFATAAGKLSVQRYFESMQTGSRHQEISLQPGESKVILNDLSAQKIKPEQVISLLADTYSDYPIEYNIIMIDPSKDPLKTLPYLYVLERDGIHNRGTYPMSTRNIEVSDLVGGSTPSRLALGDNGSDPNLTGMDGVTGLEASNAGNFGVLYDMKFDRVAPNTLITFNPRGGKFAGFILVNGNIVDVASNGAVDAPNETSVLYRTGSYETSVEILFTAAPGSNLPINFLFMPLPERKN</sequence>
<feature type="domain" description="Copper amine oxidase-like N-terminal" evidence="3">
    <location>
        <begin position="126"/>
        <end position="223"/>
    </location>
</feature>
<protein>
    <recommendedName>
        <fullName evidence="3">Copper amine oxidase-like N-terminal domain-containing protein</fullName>
    </recommendedName>
</protein>
<dbReference type="Pfam" id="PF07833">
    <property type="entry name" value="Cu_amine_oxidN1"/>
    <property type="match status" value="1"/>
</dbReference>
<keyword evidence="2" id="KW-0732">Signal</keyword>
<dbReference type="InterPro" id="IPR035986">
    <property type="entry name" value="PKD_dom_sf"/>
</dbReference>
<accession>A0ABS4GZD4</accession>
<dbReference type="RefSeq" id="WP_209845026.1">
    <property type="nucleotide sequence ID" value="NZ_CBCRVE010000001.1"/>
</dbReference>
<feature type="chain" id="PRO_5046031793" description="Copper amine oxidase-like N-terminal domain-containing protein" evidence="2">
    <location>
        <begin position="25"/>
        <end position="728"/>
    </location>
</feature>
<keyword evidence="5" id="KW-1185">Reference proteome</keyword>
<dbReference type="InterPro" id="IPR036582">
    <property type="entry name" value="Mao_N_sf"/>
</dbReference>
<dbReference type="InterPro" id="IPR013783">
    <property type="entry name" value="Ig-like_fold"/>
</dbReference>
<dbReference type="SUPFAM" id="SSF49299">
    <property type="entry name" value="PKD domain"/>
    <property type="match status" value="2"/>
</dbReference>
<reference evidence="4 5" key="1">
    <citation type="submission" date="2021-03" db="EMBL/GenBank/DDBJ databases">
        <title>Genomic Encyclopedia of Type Strains, Phase IV (KMG-IV): sequencing the most valuable type-strain genomes for metagenomic binning, comparative biology and taxonomic classification.</title>
        <authorList>
            <person name="Goeker M."/>
        </authorList>
    </citation>
    <scope>NUCLEOTIDE SEQUENCE [LARGE SCALE GENOMIC DNA]</scope>
    <source>
        <strain evidence="4 5">DSM 23491</strain>
    </source>
</reference>
<feature type="compositionally biased region" description="Low complexity" evidence="1">
    <location>
        <begin position="75"/>
        <end position="90"/>
    </location>
</feature>
<name>A0ABS4GZD4_9BACL</name>
<feature type="compositionally biased region" description="Polar residues" evidence="1">
    <location>
        <begin position="26"/>
        <end position="74"/>
    </location>
</feature>